<dbReference type="Gene3D" id="3.40.50.2000">
    <property type="entry name" value="Glycogen Phosphorylase B"/>
    <property type="match status" value="2"/>
</dbReference>
<proteinExistence type="predicted"/>
<keyword evidence="3" id="KW-0808">Transferase</keyword>
<dbReference type="GO" id="GO:0016757">
    <property type="term" value="F:glycosyltransferase activity"/>
    <property type="evidence" value="ECO:0007669"/>
    <property type="project" value="UniProtKB-KW"/>
</dbReference>
<dbReference type="SUPFAM" id="SSF53756">
    <property type="entry name" value="UDP-Glycosyltransferase/glycogen phosphorylase"/>
    <property type="match status" value="1"/>
</dbReference>
<dbReference type="PANTHER" id="PTHR12526">
    <property type="entry name" value="GLYCOSYLTRANSFERASE"/>
    <property type="match status" value="1"/>
</dbReference>
<feature type="domain" description="Glycosyl transferase family 1" evidence="1">
    <location>
        <begin position="215"/>
        <end position="379"/>
    </location>
</feature>
<dbReference type="Pfam" id="PF13439">
    <property type="entry name" value="Glyco_transf_4"/>
    <property type="match status" value="1"/>
</dbReference>
<evidence type="ECO:0000259" key="2">
    <source>
        <dbReference type="Pfam" id="PF13439"/>
    </source>
</evidence>
<evidence type="ECO:0000259" key="1">
    <source>
        <dbReference type="Pfam" id="PF00534"/>
    </source>
</evidence>
<evidence type="ECO:0000313" key="3">
    <source>
        <dbReference type="EMBL" id="VDC28900.1"/>
    </source>
</evidence>
<keyword evidence="4" id="KW-1185">Reference proteome</keyword>
<dbReference type="EMBL" id="UXAV01000042">
    <property type="protein sequence ID" value="VDC28900.1"/>
    <property type="molecule type" value="Genomic_DNA"/>
</dbReference>
<organism evidence="3 4">
    <name type="scientific">Filibacter tadaridae</name>
    <dbReference type="NCBI Taxonomy" id="2483811"/>
    <lineage>
        <taxon>Bacteria</taxon>
        <taxon>Bacillati</taxon>
        <taxon>Bacillota</taxon>
        <taxon>Bacilli</taxon>
        <taxon>Bacillales</taxon>
        <taxon>Caryophanaceae</taxon>
        <taxon>Filibacter</taxon>
    </lineage>
</organism>
<dbReference type="RefSeq" id="WP_124070481.1">
    <property type="nucleotide sequence ID" value="NZ_CBCRXF010000001.1"/>
</dbReference>
<dbReference type="InterPro" id="IPR028098">
    <property type="entry name" value="Glyco_trans_4-like_N"/>
</dbReference>
<feature type="domain" description="Glycosyltransferase subfamily 4-like N-terminal" evidence="2">
    <location>
        <begin position="15"/>
        <end position="207"/>
    </location>
</feature>
<dbReference type="CDD" id="cd03801">
    <property type="entry name" value="GT4_PimA-like"/>
    <property type="match status" value="1"/>
</dbReference>
<reference evidence="3 4" key="1">
    <citation type="submission" date="2018-11" db="EMBL/GenBank/DDBJ databases">
        <authorList>
            <person name="Criscuolo A."/>
        </authorList>
    </citation>
    <scope>NUCLEOTIDE SEQUENCE [LARGE SCALE GENOMIC DNA]</scope>
    <source>
        <strain evidence="3">ATB-66</strain>
    </source>
</reference>
<protein>
    <submittedName>
        <fullName evidence="3">Alpha-D-kanosaminyltransferase</fullName>
        <ecNumber evidence="3">2.4.1.301</ecNumber>
    </submittedName>
</protein>
<name>A0A3P5XJF5_9BACL</name>
<dbReference type="Pfam" id="PF00534">
    <property type="entry name" value="Glycos_transf_1"/>
    <property type="match status" value="1"/>
</dbReference>
<sequence>MRILLATFWTIPHLGGVWNYMEQLKKKLEKLGHEVDLLGYGEDNTIIHIVNEGRKIETEKLLPLLRAKMNPENYPALYANKLVEYTEFQRYAYELGTAYLGLEKYDLIHTQDVISTACIDRVRPRSTPLVATLHGSVAHEIRHQLKTIHKSANAYMARAYYDQLEWSGATAADTTIVANEWLKKILTNEFEVPSEQISVIHYGFDTKEFIKKMREKNAIIRPENKKVIIYSGRITELKGVHHLVTALGELKKIRNDWVCWLVGSGDLQEELKMQSKVLGIQDDLFFFGQRDDVPSIMSKADIFVLPSLIENQPLSLIEAQLAGKAVIVSDVGGLPEMVEQKVTGLLTPPSDPESLCANLELLLGNDRLRKNISSNAKKWGMSHWSLDVGVRRLVDVYKEAIARREQGDEDESSHSIHH</sequence>
<accession>A0A3P5XJF5</accession>
<dbReference type="InterPro" id="IPR001296">
    <property type="entry name" value="Glyco_trans_1"/>
</dbReference>
<evidence type="ECO:0000313" key="4">
    <source>
        <dbReference type="Proteomes" id="UP000270468"/>
    </source>
</evidence>
<dbReference type="OrthoDB" id="9815550at2"/>
<keyword evidence="3" id="KW-0328">Glycosyltransferase</keyword>
<dbReference type="Proteomes" id="UP000270468">
    <property type="component" value="Unassembled WGS sequence"/>
</dbReference>
<dbReference type="AlphaFoldDB" id="A0A3P5XJF5"/>
<gene>
    <name evidence="3" type="primary">kanE_2</name>
    <name evidence="3" type="ORF">FILTAD_01893</name>
</gene>
<dbReference type="EC" id="2.4.1.301" evidence="3"/>